<evidence type="ECO:0000313" key="3">
    <source>
        <dbReference type="Proteomes" id="UP000614601"/>
    </source>
</evidence>
<keyword evidence="1" id="KW-0732">Signal</keyword>
<dbReference type="AlphaFoldDB" id="A0A811LH22"/>
<keyword evidence="3" id="KW-1185">Reference proteome</keyword>
<organism evidence="2 3">
    <name type="scientific">Bursaphelenchus okinawaensis</name>
    <dbReference type="NCBI Taxonomy" id="465554"/>
    <lineage>
        <taxon>Eukaryota</taxon>
        <taxon>Metazoa</taxon>
        <taxon>Ecdysozoa</taxon>
        <taxon>Nematoda</taxon>
        <taxon>Chromadorea</taxon>
        <taxon>Rhabditida</taxon>
        <taxon>Tylenchina</taxon>
        <taxon>Tylenchomorpha</taxon>
        <taxon>Aphelenchoidea</taxon>
        <taxon>Aphelenchoididae</taxon>
        <taxon>Bursaphelenchus</taxon>
    </lineage>
</organism>
<proteinExistence type="predicted"/>
<comment type="caution">
    <text evidence="2">The sequence shown here is derived from an EMBL/GenBank/DDBJ whole genome shotgun (WGS) entry which is preliminary data.</text>
</comment>
<feature type="chain" id="PRO_5036408529" evidence="1">
    <location>
        <begin position="17"/>
        <end position="662"/>
    </location>
</feature>
<accession>A0A811LH22</accession>
<dbReference type="EMBL" id="CAJFDH010000006">
    <property type="protein sequence ID" value="CAD5228833.1"/>
    <property type="molecule type" value="Genomic_DNA"/>
</dbReference>
<dbReference type="Proteomes" id="UP000614601">
    <property type="component" value="Unassembled WGS sequence"/>
</dbReference>
<sequence length="662" mass="75688">MMFYILVVLSLCYAQGIDVKGIVEDLITYPINRLEVWDNSTCFDPLGRPVNSLVCTLVYQYCDGAWLNAYKLDVHPKVYEQTTKSCWPDYQQYFELFKKDFQKKCDTTNDYVCQISVYPAFYVSTDVSFNNSRMLIFCQHCQAKVAPFNNPNDDAFDKICYTGNDAWYLDDLNPDTLISAVIKNNFATFYYKGVGSIVSNEKYCELTQTLIRVPKSARMALALNMTSLDESQICDEELCYVKGSDSIAGDAEYVTITSATLATLEKRPDPYILQLMDMKNYFGLITENGSLSQEPYVLLTACNHTYMKYTLDGELFWHCAVLYTSIEYAPVPYAIDTVGSLATTPRNVSGDSYCLLYTTRFSDKSDMVTQPACACTGYKCDDSPRFNMEFDQVVDMIENGSCYDSDIQDVVRTRSALCVAKFVVYSEGEAAQRPSRDTIYAKSKLDIDYVNDKYCLQRADFKCYKFRVEGQLQCKCCCVTTINKPCNDYEENKEFKDNLLACASGFTEPDLEDQFVLPYLFSPAPTVYPINFDQNPKVFYGLYTAYDTVMEYVTIRMRDRVVLARGILYFTNLIVNSIYEDKKYAYLCDYTKNYINFGAGNCKCWLDKTRKARDQSLDCCCKPNSIDVLFKSLAGVYHNYLTTDDELQPDSLAYRESCSNTC</sequence>
<evidence type="ECO:0000256" key="1">
    <source>
        <dbReference type="SAM" id="SignalP"/>
    </source>
</evidence>
<dbReference type="Proteomes" id="UP000783686">
    <property type="component" value="Unassembled WGS sequence"/>
</dbReference>
<reference evidence="2" key="1">
    <citation type="submission" date="2020-09" db="EMBL/GenBank/DDBJ databases">
        <authorList>
            <person name="Kikuchi T."/>
        </authorList>
    </citation>
    <scope>NUCLEOTIDE SEQUENCE</scope>
    <source>
        <strain evidence="2">SH1</strain>
    </source>
</reference>
<gene>
    <name evidence="2" type="ORF">BOKJ2_LOCUS12892</name>
</gene>
<feature type="signal peptide" evidence="1">
    <location>
        <begin position="1"/>
        <end position="16"/>
    </location>
</feature>
<dbReference type="EMBL" id="CAJFCW020000006">
    <property type="protein sequence ID" value="CAG9125102.1"/>
    <property type="molecule type" value="Genomic_DNA"/>
</dbReference>
<protein>
    <submittedName>
        <fullName evidence="2">Uncharacterized protein</fullName>
    </submittedName>
</protein>
<evidence type="ECO:0000313" key="2">
    <source>
        <dbReference type="EMBL" id="CAD5228833.1"/>
    </source>
</evidence>
<name>A0A811LH22_9BILA</name>